<gene>
    <name evidence="3" type="ORF">ND68_12835</name>
</gene>
<reference evidence="3" key="1">
    <citation type="submission" date="2018-07" db="EMBL/GenBank/DDBJ databases">
        <authorList>
            <consortium name="PulseNet: The National Subtyping Network for Foodborne Disease Surveillance"/>
            <person name="Tarr C.L."/>
            <person name="Trees E."/>
            <person name="Katz L.S."/>
            <person name="Carleton-Romer H.A."/>
            <person name="Stroika S."/>
            <person name="Kucerova Z."/>
            <person name="Roache K.F."/>
            <person name="Sabol A.L."/>
            <person name="Besser J."/>
            <person name="Gerner-Smidt P."/>
        </authorList>
    </citation>
    <scope>NUCLEOTIDE SEQUENCE [LARGE SCALE GENOMIC DNA]</scope>
    <source>
        <strain evidence="3">2012K-0227</strain>
    </source>
</reference>
<dbReference type="Pfam" id="PF06048">
    <property type="entry name" value="DUF927"/>
    <property type="match status" value="1"/>
</dbReference>
<comment type="caution">
    <text evidence="3">The sequence shown here is derived from an EMBL/GenBank/DDBJ whole genome shotgun (WGS) entry which is preliminary data.</text>
</comment>
<dbReference type="EMBL" id="AAGKWS010000005">
    <property type="protein sequence ID" value="EBP1763262.1"/>
    <property type="molecule type" value="Genomic_DNA"/>
</dbReference>
<evidence type="ECO:0000259" key="2">
    <source>
        <dbReference type="Pfam" id="PF06048"/>
    </source>
</evidence>
<name>A0A5U2RE98_SALER</name>
<feature type="region of interest" description="Disordered" evidence="1">
    <location>
        <begin position="1"/>
        <end position="46"/>
    </location>
</feature>
<feature type="domain" description="DUF927" evidence="2">
    <location>
        <begin position="63"/>
        <end position="332"/>
    </location>
</feature>
<evidence type="ECO:0000313" key="3">
    <source>
        <dbReference type="EMBL" id="EBP1763262.1"/>
    </source>
</evidence>
<protein>
    <submittedName>
        <fullName evidence="3">DUF927 domain-containing protein</fullName>
    </submittedName>
</protein>
<organism evidence="3">
    <name type="scientific">Salmonella enterica</name>
    <name type="common">Salmonella choleraesuis</name>
    <dbReference type="NCBI Taxonomy" id="28901"/>
    <lineage>
        <taxon>Bacteria</taxon>
        <taxon>Pseudomonadati</taxon>
        <taxon>Pseudomonadota</taxon>
        <taxon>Gammaproteobacteria</taxon>
        <taxon>Enterobacterales</taxon>
        <taxon>Enterobacteriaceae</taxon>
        <taxon>Salmonella</taxon>
    </lineage>
</organism>
<evidence type="ECO:0000256" key="1">
    <source>
        <dbReference type="SAM" id="MobiDB-lite"/>
    </source>
</evidence>
<dbReference type="AlphaFoldDB" id="A0A5U2RE98"/>
<dbReference type="InterPro" id="IPR009270">
    <property type="entry name" value="DUF927"/>
</dbReference>
<sequence>MSSKPRTPDATPTPETGRKPPGQKAQAQRRTPRKKHPQVNPARPGYAMYEHPVQVNGGPVLYPGLYRHGVQDEKNTDTRICSPLEVVAMTSDRNEENYGRLIRFLTPYGTWREWSAPMEMLAGDGSELRAVLLSMGVVIPHHQRQALTDYLMESRPKRHALAATVTGWHSPGLFVMPGRVIGNGDVVFQSTEAGTKEYTAAGTPEGWRNDVAGLCRENPVLILAVCAALAGPLLYLLDVDSGGFHLMGDSSGGKSVAALVACSVWGEPRAFKRNWNATSTGLEGLATMRNDTALILDEIGEAPAKDTGALIYQLGNGTGRQRGKTSGMARPVNMWRTMIISTGEMTVGKHMESGGQRIKAGQEMRLLDIPAQRLYGAFDYLHGLELPHNPDNETERRGAGRRFAETLRSNAATHYGHAGPDFVRWLISRSQPDTPDDSDSTRDNGQTLADMFALMREQFPVCTGQEARAAARFALCALAGEIAVTAGILPWSQGEALAAVRSLFESWAAYRGRGQSEDMKILRALASFIARNEYRFEGMNPNEYGSIPNRAGWWRASESGEKILYFAPDTLTEAAPGYDRARVVACLDAAGAITDRDEGRQTKRIRAGTLRPHVYAISANAILFTIDA</sequence>
<dbReference type="Proteomes" id="UP000839924">
    <property type="component" value="Unassembled WGS sequence"/>
</dbReference>
<accession>A0A5U2RE98</accession>
<proteinExistence type="predicted"/>